<feature type="non-terminal residue" evidence="10">
    <location>
        <position position="259"/>
    </location>
</feature>
<name>X1HBP1_9ZZZZ</name>
<dbReference type="GO" id="GO:0004527">
    <property type="term" value="F:exonuclease activity"/>
    <property type="evidence" value="ECO:0007669"/>
    <property type="project" value="UniProtKB-KW"/>
</dbReference>
<organism evidence="10">
    <name type="scientific">marine sediment metagenome</name>
    <dbReference type="NCBI Taxonomy" id="412755"/>
    <lineage>
        <taxon>unclassified sequences</taxon>
        <taxon>metagenomes</taxon>
        <taxon>ecological metagenomes</taxon>
    </lineage>
</organism>
<accession>X1HBP1</accession>
<keyword evidence="2" id="KW-0547">Nucleotide-binding</keyword>
<evidence type="ECO:0000256" key="1">
    <source>
        <dbReference type="ARBA" id="ARBA00022722"/>
    </source>
</evidence>
<dbReference type="PANTHER" id="PTHR30591:SF1">
    <property type="entry name" value="RECBCD ENZYME SUBUNIT RECC"/>
    <property type="match status" value="1"/>
</dbReference>
<dbReference type="InterPro" id="IPR027417">
    <property type="entry name" value="P-loop_NTPase"/>
</dbReference>
<protein>
    <recommendedName>
        <fullName evidence="9">PD-(D/E)XK endonuclease-like domain-containing protein</fullName>
    </recommendedName>
</protein>
<dbReference type="EMBL" id="BARU01033449">
    <property type="protein sequence ID" value="GAH67606.1"/>
    <property type="molecule type" value="Genomic_DNA"/>
</dbReference>
<feature type="domain" description="PD-(D/E)XK endonuclease-like" evidence="9">
    <location>
        <begin position="147"/>
        <end position="219"/>
    </location>
</feature>
<comment type="caution">
    <text evidence="10">The sequence shown here is derived from an EMBL/GenBank/DDBJ whole genome shotgun (WGS) entry which is preliminary data.</text>
</comment>
<dbReference type="PANTHER" id="PTHR30591">
    <property type="entry name" value="RECBCD ENZYME SUBUNIT RECC"/>
    <property type="match status" value="1"/>
</dbReference>
<dbReference type="AlphaFoldDB" id="X1HBP1"/>
<dbReference type="GO" id="GO:0005524">
    <property type="term" value="F:ATP binding"/>
    <property type="evidence" value="ECO:0007669"/>
    <property type="project" value="UniProtKB-KW"/>
</dbReference>
<dbReference type="SUPFAM" id="SSF52540">
    <property type="entry name" value="P-loop containing nucleoside triphosphate hydrolases"/>
    <property type="match status" value="1"/>
</dbReference>
<keyword evidence="8" id="KW-0234">DNA repair</keyword>
<evidence type="ECO:0000256" key="7">
    <source>
        <dbReference type="ARBA" id="ARBA00023125"/>
    </source>
</evidence>
<dbReference type="GO" id="GO:0006310">
    <property type="term" value="P:DNA recombination"/>
    <property type="evidence" value="ECO:0007669"/>
    <property type="project" value="TreeGrafter"/>
</dbReference>
<keyword evidence="4" id="KW-0378">Hydrolase</keyword>
<dbReference type="GO" id="GO:0006281">
    <property type="term" value="P:DNA repair"/>
    <property type="evidence" value="ECO:0007669"/>
    <property type="project" value="UniProtKB-KW"/>
</dbReference>
<keyword evidence="7" id="KW-0238">DNA-binding</keyword>
<evidence type="ECO:0000256" key="2">
    <source>
        <dbReference type="ARBA" id="ARBA00022741"/>
    </source>
</evidence>
<dbReference type="Gene3D" id="3.40.50.300">
    <property type="entry name" value="P-loop containing nucleotide triphosphate hydrolases"/>
    <property type="match status" value="1"/>
</dbReference>
<evidence type="ECO:0000259" key="9">
    <source>
        <dbReference type="Pfam" id="PF12705"/>
    </source>
</evidence>
<dbReference type="Pfam" id="PF12705">
    <property type="entry name" value="PDDEXK_1"/>
    <property type="match status" value="1"/>
</dbReference>
<evidence type="ECO:0000256" key="8">
    <source>
        <dbReference type="ARBA" id="ARBA00023204"/>
    </source>
</evidence>
<keyword evidence="6" id="KW-0067">ATP-binding</keyword>
<keyword evidence="1" id="KW-0540">Nuclease</keyword>
<evidence type="ECO:0000313" key="10">
    <source>
        <dbReference type="EMBL" id="GAH67606.1"/>
    </source>
</evidence>
<sequence>ATVGQKLAEHQYLAYIAFTRPSQFLCITYPLADDKGSAVPRSQFIANLESLFENLNEESIAGEQVSIDKIHSRIEVADLLCSKLGKDASGDLLRATRGQLGQLLDDIVSDKQLAELGETVRSAINYDNCAQLDRDIVEELFGEQIRSSATRLSTFAACPYQYFARYILELEERKEFKLRPLDIGDFYHCVLDALLKQLNAENKDFGTIRDEKLLELLREQILKLVQTDSFISNFFGRSEHNRFIIHSAQEYLEDCVLAI</sequence>
<proteinExistence type="predicted"/>
<evidence type="ECO:0000256" key="3">
    <source>
        <dbReference type="ARBA" id="ARBA00022763"/>
    </source>
</evidence>
<evidence type="ECO:0000256" key="6">
    <source>
        <dbReference type="ARBA" id="ARBA00022840"/>
    </source>
</evidence>
<dbReference type="GO" id="GO:0003677">
    <property type="term" value="F:DNA binding"/>
    <property type="evidence" value="ECO:0007669"/>
    <property type="project" value="UniProtKB-KW"/>
</dbReference>
<evidence type="ECO:0000256" key="5">
    <source>
        <dbReference type="ARBA" id="ARBA00022839"/>
    </source>
</evidence>
<evidence type="ECO:0000256" key="4">
    <source>
        <dbReference type="ARBA" id="ARBA00022801"/>
    </source>
</evidence>
<keyword evidence="3" id="KW-0227">DNA damage</keyword>
<dbReference type="InterPro" id="IPR038726">
    <property type="entry name" value="PDDEXK_AddAB-type"/>
</dbReference>
<feature type="non-terminal residue" evidence="10">
    <location>
        <position position="1"/>
    </location>
</feature>
<gene>
    <name evidence="10" type="ORF">S03H2_52647</name>
</gene>
<keyword evidence="5" id="KW-0269">Exonuclease</keyword>
<reference evidence="10" key="1">
    <citation type="journal article" date="2014" name="Front. Microbiol.">
        <title>High frequency of phylogenetically diverse reductive dehalogenase-homologous genes in deep subseafloor sedimentary metagenomes.</title>
        <authorList>
            <person name="Kawai M."/>
            <person name="Futagami T."/>
            <person name="Toyoda A."/>
            <person name="Takaki Y."/>
            <person name="Nishi S."/>
            <person name="Hori S."/>
            <person name="Arai W."/>
            <person name="Tsubouchi T."/>
            <person name="Morono Y."/>
            <person name="Uchiyama I."/>
            <person name="Ito T."/>
            <person name="Fujiyama A."/>
            <person name="Inagaki F."/>
            <person name="Takami H."/>
        </authorList>
    </citation>
    <scope>NUCLEOTIDE SEQUENCE</scope>
    <source>
        <strain evidence="10">Expedition CK06-06</strain>
    </source>
</reference>